<dbReference type="InterPro" id="IPR002549">
    <property type="entry name" value="AI-2E-like"/>
</dbReference>
<keyword evidence="5 6" id="KW-0472">Membrane</keyword>
<evidence type="ECO:0000256" key="2">
    <source>
        <dbReference type="ARBA" id="ARBA00009773"/>
    </source>
</evidence>
<evidence type="ECO:0000256" key="1">
    <source>
        <dbReference type="ARBA" id="ARBA00004141"/>
    </source>
</evidence>
<dbReference type="Pfam" id="PF01594">
    <property type="entry name" value="AI-2E_transport"/>
    <property type="match status" value="1"/>
</dbReference>
<evidence type="ECO:0000256" key="6">
    <source>
        <dbReference type="SAM" id="Phobius"/>
    </source>
</evidence>
<dbReference type="GO" id="GO:0055085">
    <property type="term" value="P:transmembrane transport"/>
    <property type="evidence" value="ECO:0007669"/>
    <property type="project" value="TreeGrafter"/>
</dbReference>
<keyword evidence="4 6" id="KW-1133">Transmembrane helix</keyword>
<feature type="transmembrane region" description="Helical" evidence="6">
    <location>
        <begin position="60"/>
        <end position="84"/>
    </location>
</feature>
<evidence type="ECO:0000313" key="9">
    <source>
        <dbReference type="Proteomes" id="UP000019849"/>
    </source>
</evidence>
<reference evidence="8 10" key="2">
    <citation type="submission" date="2019-03" db="EMBL/GenBank/DDBJ databases">
        <title>Genomic Encyclopedia of Type Strains, Phase IV (KMG-IV): sequencing the most valuable type-strain genomes for metagenomic binning, comparative biology and taxonomic classification.</title>
        <authorList>
            <person name="Goeker M."/>
        </authorList>
    </citation>
    <scope>NUCLEOTIDE SEQUENCE [LARGE SCALE GENOMIC DNA]</scope>
    <source>
        <strain evidence="8 10">DSM 11603</strain>
    </source>
</reference>
<dbReference type="GO" id="GO:0016020">
    <property type="term" value="C:membrane"/>
    <property type="evidence" value="ECO:0007669"/>
    <property type="project" value="UniProtKB-SubCell"/>
</dbReference>
<dbReference type="EMBL" id="SNZF01000017">
    <property type="protein sequence ID" value="TDR34024.1"/>
    <property type="molecule type" value="Genomic_DNA"/>
</dbReference>
<feature type="transmembrane region" description="Helical" evidence="6">
    <location>
        <begin position="7"/>
        <end position="25"/>
    </location>
</feature>
<dbReference type="EMBL" id="JENY01000025">
    <property type="protein sequence ID" value="EXL03409.1"/>
    <property type="molecule type" value="Genomic_DNA"/>
</dbReference>
<dbReference type="Proteomes" id="UP000294958">
    <property type="component" value="Unassembled WGS sequence"/>
</dbReference>
<feature type="transmembrane region" description="Helical" evidence="6">
    <location>
        <begin position="259"/>
        <end position="278"/>
    </location>
</feature>
<accession>A0A011SW16</accession>
<comment type="similarity">
    <text evidence="2">Belongs to the autoinducer-2 exporter (AI-2E) (TC 2.A.86) family.</text>
</comment>
<evidence type="ECO:0000313" key="8">
    <source>
        <dbReference type="EMBL" id="TDR34024.1"/>
    </source>
</evidence>
<comment type="subcellular location">
    <subcellularLocation>
        <location evidence="1">Membrane</location>
        <topology evidence="1">Multi-pass membrane protein</topology>
    </subcellularLocation>
</comment>
<feature type="transmembrane region" description="Helical" evidence="6">
    <location>
        <begin position="195"/>
        <end position="213"/>
    </location>
</feature>
<proteinExistence type="inferred from homology"/>
<dbReference type="PANTHER" id="PTHR21716:SF64">
    <property type="entry name" value="AI-2 TRANSPORT PROTEIN TQSA"/>
    <property type="match status" value="1"/>
</dbReference>
<evidence type="ECO:0000256" key="4">
    <source>
        <dbReference type="ARBA" id="ARBA00022989"/>
    </source>
</evidence>
<comment type="caution">
    <text evidence="7">The sequence shown here is derived from an EMBL/GenBank/DDBJ whole genome shotgun (WGS) entry which is preliminary data.</text>
</comment>
<dbReference type="STRING" id="69279.BG36_12335"/>
<dbReference type="eggNOG" id="COG0628">
    <property type="taxonomic scope" value="Bacteria"/>
</dbReference>
<feature type="transmembrane region" description="Helical" evidence="6">
    <location>
        <begin position="298"/>
        <end position="324"/>
    </location>
</feature>
<evidence type="ECO:0000256" key="5">
    <source>
        <dbReference type="ARBA" id="ARBA00023136"/>
    </source>
</evidence>
<dbReference type="RefSeq" id="WP_035029702.1">
    <property type="nucleotide sequence ID" value="NZ_KK073897.1"/>
</dbReference>
<keyword evidence="10" id="KW-1185">Reference proteome</keyword>
<gene>
    <name evidence="7" type="ORF">BG36_12335</name>
    <name evidence="8" type="ORF">DES43_11756</name>
</gene>
<dbReference type="OrthoDB" id="9799225at2"/>
<keyword evidence="3 6" id="KW-0812">Transmembrane</keyword>
<dbReference type="Proteomes" id="UP000019849">
    <property type="component" value="Unassembled WGS sequence"/>
</dbReference>
<reference evidence="7 9" key="1">
    <citation type="submission" date="2014-02" db="EMBL/GenBank/DDBJ databases">
        <title>Aquamicrobium defluvii Genome sequencing.</title>
        <authorList>
            <person name="Wang X."/>
        </authorList>
    </citation>
    <scope>NUCLEOTIDE SEQUENCE [LARGE SCALE GENOMIC DNA]</scope>
    <source>
        <strain evidence="7 9">W13Z1</strain>
    </source>
</reference>
<sequence length="351" mass="38801">MFAARNKLVHATLIIIATLLFVAVLSVADTVFAPIALALFVIALVSPVQRRLQELMPHYVALGISFLIVMLALLAFGWLIAWAFGQVGRWIIADAAHFQQLYEQARRWLEEQGIASATVWPENFGVSWILRTVQTVSSRLNGIFSFWLIALVYVLLGLMEVEDFGNRIKAMRNRTASRALLEGCQQTAVKIRRYMVIRTAMSLATGLLVWAFARVVGLSLAEEWGFIAFALNYIPFIGPFVATLLPTLLALVQFGTWEGVLAIFVGLNVIQFVVGSYIEPRVSGSALSMSPVVVLFSVFLWGHLWGIFGAFIGVPIMIAVLTFCSQHQSSRWISELFGLGSMEKTTAADPA</sequence>
<feature type="transmembrane region" description="Helical" evidence="6">
    <location>
        <begin position="233"/>
        <end position="252"/>
    </location>
</feature>
<dbReference type="PANTHER" id="PTHR21716">
    <property type="entry name" value="TRANSMEMBRANE PROTEIN"/>
    <property type="match status" value="1"/>
</dbReference>
<name>A0A011SW16_9HYPH</name>
<protein>
    <submittedName>
        <fullName evidence="7 8">Permease</fullName>
    </submittedName>
</protein>
<dbReference type="HOGENOM" id="CLU_031275_0_0_5"/>
<evidence type="ECO:0000256" key="3">
    <source>
        <dbReference type="ARBA" id="ARBA00022692"/>
    </source>
</evidence>
<feature type="transmembrane region" description="Helical" evidence="6">
    <location>
        <begin position="31"/>
        <end position="48"/>
    </location>
</feature>
<organism evidence="7 9">
    <name type="scientific">Aquamicrobium defluvii</name>
    <dbReference type="NCBI Taxonomy" id="69279"/>
    <lineage>
        <taxon>Bacteria</taxon>
        <taxon>Pseudomonadati</taxon>
        <taxon>Pseudomonadota</taxon>
        <taxon>Alphaproteobacteria</taxon>
        <taxon>Hyphomicrobiales</taxon>
        <taxon>Phyllobacteriaceae</taxon>
        <taxon>Aquamicrobium</taxon>
    </lineage>
</organism>
<feature type="transmembrane region" description="Helical" evidence="6">
    <location>
        <begin position="143"/>
        <end position="161"/>
    </location>
</feature>
<dbReference type="AlphaFoldDB" id="A0A011SW16"/>
<dbReference type="PATRIC" id="fig|69279.3.peg.3557"/>
<evidence type="ECO:0000313" key="7">
    <source>
        <dbReference type="EMBL" id="EXL03409.1"/>
    </source>
</evidence>
<evidence type="ECO:0000313" key="10">
    <source>
        <dbReference type="Proteomes" id="UP000294958"/>
    </source>
</evidence>